<comment type="caution">
    <text evidence="2">The sequence shown here is derived from an EMBL/GenBank/DDBJ whole genome shotgun (WGS) entry which is preliminary data.</text>
</comment>
<dbReference type="EMBL" id="JACMSC010000019">
    <property type="protein sequence ID" value="KAG6473619.1"/>
    <property type="molecule type" value="Genomic_DNA"/>
</dbReference>
<feature type="compositionally biased region" description="Pro residues" evidence="1">
    <location>
        <begin position="184"/>
        <end position="216"/>
    </location>
</feature>
<feature type="region of interest" description="Disordered" evidence="1">
    <location>
        <begin position="41"/>
        <end position="75"/>
    </location>
</feature>
<feature type="compositionally biased region" description="Low complexity" evidence="1">
    <location>
        <begin position="49"/>
        <end position="75"/>
    </location>
</feature>
<keyword evidence="3" id="KW-1185">Reference proteome</keyword>
<sequence>MRHVSGHVWAQLTQQQFVAARRSPAASVASLLNRSQRRRRCLQKPGVAPSPAQQQPSQKPAAARRCSPSPAAARNSPLSPVAALFLPSALFLVKCFETASWTSSRVSVLCNVHILFQTLTLVPDHDHGRLLSRAISRIPPLDRFPVEMASRLALLAFALASLAVSASAQGPAASPSKSPSVAPVKPPAPSPLLPPPTVAPVRPPAAAPLSAPPAPVPAAKSPSLSPPAPPTSDIPAPAPRSSISGVPASAPTAPPPAGNGAADLSFSWIGAFAVAAVAFAM</sequence>
<dbReference type="AlphaFoldDB" id="A0A8J5CDY9"/>
<name>A0A8J5CDY9_ZINOF</name>
<proteinExistence type="predicted"/>
<dbReference type="Proteomes" id="UP000734854">
    <property type="component" value="Unassembled WGS sequence"/>
</dbReference>
<organism evidence="2 3">
    <name type="scientific">Zingiber officinale</name>
    <name type="common">Ginger</name>
    <name type="synonym">Amomum zingiber</name>
    <dbReference type="NCBI Taxonomy" id="94328"/>
    <lineage>
        <taxon>Eukaryota</taxon>
        <taxon>Viridiplantae</taxon>
        <taxon>Streptophyta</taxon>
        <taxon>Embryophyta</taxon>
        <taxon>Tracheophyta</taxon>
        <taxon>Spermatophyta</taxon>
        <taxon>Magnoliopsida</taxon>
        <taxon>Liliopsida</taxon>
        <taxon>Zingiberales</taxon>
        <taxon>Zingiberaceae</taxon>
        <taxon>Zingiber</taxon>
    </lineage>
</organism>
<gene>
    <name evidence="2" type="ORF">ZIOFF_067536</name>
</gene>
<evidence type="ECO:0000313" key="3">
    <source>
        <dbReference type="Proteomes" id="UP000734854"/>
    </source>
</evidence>
<reference evidence="2 3" key="1">
    <citation type="submission" date="2020-08" db="EMBL/GenBank/DDBJ databases">
        <title>Plant Genome Project.</title>
        <authorList>
            <person name="Zhang R.-G."/>
        </authorList>
    </citation>
    <scope>NUCLEOTIDE SEQUENCE [LARGE SCALE GENOMIC DNA]</scope>
    <source>
        <tissue evidence="2">Rhizome</tissue>
    </source>
</reference>
<evidence type="ECO:0000256" key="1">
    <source>
        <dbReference type="SAM" id="MobiDB-lite"/>
    </source>
</evidence>
<protein>
    <submittedName>
        <fullName evidence="2">Uncharacterized protein</fullName>
    </submittedName>
</protein>
<evidence type="ECO:0000313" key="2">
    <source>
        <dbReference type="EMBL" id="KAG6473619.1"/>
    </source>
</evidence>
<accession>A0A8J5CDY9</accession>
<feature type="compositionally biased region" description="Low complexity" evidence="1">
    <location>
        <begin position="169"/>
        <end position="183"/>
    </location>
</feature>
<feature type="region of interest" description="Disordered" evidence="1">
    <location>
        <begin position="169"/>
        <end position="261"/>
    </location>
</feature>
<feature type="compositionally biased region" description="Pro residues" evidence="1">
    <location>
        <begin position="224"/>
        <end position="238"/>
    </location>
</feature>